<gene>
    <name evidence="1" type="ORF">E6H05_03880</name>
</gene>
<proteinExistence type="predicted"/>
<dbReference type="EMBL" id="VBAP01000025">
    <property type="protein sequence ID" value="TMI76330.1"/>
    <property type="molecule type" value="Genomic_DNA"/>
</dbReference>
<protein>
    <recommendedName>
        <fullName evidence="3">Helix-turn-helix domain-containing protein</fullName>
    </recommendedName>
</protein>
<dbReference type="Proteomes" id="UP000318834">
    <property type="component" value="Unassembled WGS sequence"/>
</dbReference>
<organism evidence="1 2">
    <name type="scientific">Candidatus Segetimicrobium genomatis</name>
    <dbReference type="NCBI Taxonomy" id="2569760"/>
    <lineage>
        <taxon>Bacteria</taxon>
        <taxon>Bacillati</taxon>
        <taxon>Candidatus Sysuimicrobiota</taxon>
        <taxon>Candidatus Sysuimicrobiia</taxon>
        <taxon>Candidatus Sysuimicrobiales</taxon>
        <taxon>Candidatus Segetimicrobiaceae</taxon>
        <taxon>Candidatus Segetimicrobium</taxon>
    </lineage>
</organism>
<name>A0A537IYE8_9BACT</name>
<evidence type="ECO:0000313" key="1">
    <source>
        <dbReference type="EMBL" id="TMI76330.1"/>
    </source>
</evidence>
<accession>A0A537IYE8</accession>
<reference evidence="1 2" key="1">
    <citation type="journal article" date="2019" name="Nat. Microbiol.">
        <title>Mediterranean grassland soil C-N compound turnover is dependent on rainfall and depth, and is mediated by genomically divergent microorganisms.</title>
        <authorList>
            <person name="Diamond S."/>
            <person name="Andeer P.F."/>
            <person name="Li Z."/>
            <person name="Crits-Christoph A."/>
            <person name="Burstein D."/>
            <person name="Anantharaman K."/>
            <person name="Lane K.R."/>
            <person name="Thomas B.C."/>
            <person name="Pan C."/>
            <person name="Northen T.R."/>
            <person name="Banfield J.F."/>
        </authorList>
    </citation>
    <scope>NUCLEOTIDE SEQUENCE [LARGE SCALE GENOMIC DNA]</scope>
    <source>
        <strain evidence="1">NP_8</strain>
    </source>
</reference>
<evidence type="ECO:0000313" key="2">
    <source>
        <dbReference type="Proteomes" id="UP000318834"/>
    </source>
</evidence>
<comment type="caution">
    <text evidence="1">The sequence shown here is derived from an EMBL/GenBank/DDBJ whole genome shotgun (WGS) entry which is preliminary data.</text>
</comment>
<evidence type="ECO:0008006" key="3">
    <source>
        <dbReference type="Google" id="ProtNLM"/>
    </source>
</evidence>
<sequence length="135" mass="14985">MDESVRLENFHLPDGLPSWLAAFISEALRETDTLRENGADQAASARMAMLKKLVAAAAAWFNAELDTATAAEETGRCEETIRRAVRDGTISDSRTNRKDHIRVRRGDLQKLAAHQPGPYDPSADAQDIARLRRKV</sequence>
<dbReference type="AlphaFoldDB" id="A0A537IYE8"/>